<organism evidence="1 2">
    <name type="scientific">Oceanobacillus jordanicus</name>
    <dbReference type="NCBI Taxonomy" id="2867266"/>
    <lineage>
        <taxon>Bacteria</taxon>
        <taxon>Bacillati</taxon>
        <taxon>Bacillota</taxon>
        <taxon>Bacilli</taxon>
        <taxon>Bacillales</taxon>
        <taxon>Bacillaceae</taxon>
        <taxon>Oceanobacillus</taxon>
    </lineage>
</organism>
<comment type="caution">
    <text evidence="1">The sequence shown here is derived from an EMBL/GenBank/DDBJ whole genome shotgun (WGS) entry which is preliminary data.</text>
</comment>
<reference evidence="1 2" key="1">
    <citation type="journal article" date="2022" name="Evol. Bioinform. Online">
        <title>Draft Genome Sequence of Oceanobacillus jordanicus Strain GSFE11, a Halotolerant Plant Growth-Promoting Bacterial Endophyte Isolated From the Jordan Valley.</title>
        <authorList>
            <person name="Alhindi T."/>
            <person name="Albdaiwi R."/>
        </authorList>
    </citation>
    <scope>NUCLEOTIDE SEQUENCE [LARGE SCALE GENOMIC DNA]</scope>
    <source>
        <strain evidence="1 2">GSFE11</strain>
    </source>
</reference>
<dbReference type="AlphaFoldDB" id="A0AAW5BHS0"/>
<dbReference type="RefSeq" id="WP_238022170.1">
    <property type="nucleotide sequence ID" value="NZ_JAIFZM010000026.1"/>
</dbReference>
<keyword evidence="2" id="KW-1185">Reference proteome</keyword>
<sequence>MSRLVCGVIDWVAFWVDWEYDMVDCVALLVDWESGVVDWKAITPIQMNDKKRQLHQM</sequence>
<gene>
    <name evidence="1" type="ORF">K3T81_18935</name>
</gene>
<name>A0AAW5BHS0_9BACI</name>
<dbReference type="Proteomes" id="UP001199631">
    <property type="component" value="Unassembled WGS sequence"/>
</dbReference>
<dbReference type="EMBL" id="JAIFZM010000026">
    <property type="protein sequence ID" value="MCG3421226.1"/>
    <property type="molecule type" value="Genomic_DNA"/>
</dbReference>
<evidence type="ECO:0000313" key="1">
    <source>
        <dbReference type="EMBL" id="MCG3421226.1"/>
    </source>
</evidence>
<proteinExistence type="predicted"/>
<accession>A0AAW5BHS0</accession>
<evidence type="ECO:0000313" key="2">
    <source>
        <dbReference type="Proteomes" id="UP001199631"/>
    </source>
</evidence>
<protein>
    <submittedName>
        <fullName evidence="1">Uncharacterized protein</fullName>
    </submittedName>
</protein>